<evidence type="ECO:0000256" key="7">
    <source>
        <dbReference type="ARBA" id="ARBA00023242"/>
    </source>
</evidence>
<keyword evidence="11" id="KW-1185">Reference proteome</keyword>
<evidence type="ECO:0000256" key="2">
    <source>
        <dbReference type="ARBA" id="ARBA00022491"/>
    </source>
</evidence>
<keyword evidence="2" id="KW-0678">Repressor</keyword>
<gene>
    <name evidence="10" type="primary">TCF7L1_1</name>
    <name evidence="10" type="ORF">P7K49_027326</name>
</gene>
<keyword evidence="5" id="KW-0010">Activator</keyword>
<name>A0ABQ9U961_SAGOE</name>
<dbReference type="PANTHER" id="PTHR10373">
    <property type="entry name" value="TRANSCRIPTION FACTOR 7 FAMILY MEMBER"/>
    <property type="match status" value="1"/>
</dbReference>
<dbReference type="PANTHER" id="PTHR10373:SF25">
    <property type="entry name" value="TRANSCRIPTION FACTOR 7-LIKE 1"/>
    <property type="match status" value="1"/>
</dbReference>
<evidence type="ECO:0000259" key="9">
    <source>
        <dbReference type="Pfam" id="PF08347"/>
    </source>
</evidence>
<dbReference type="EMBL" id="JASSZA010000014">
    <property type="protein sequence ID" value="KAK2093588.1"/>
    <property type="molecule type" value="Genomic_DNA"/>
</dbReference>
<feature type="domain" description="CTNNB1 binding N-teminal" evidence="9">
    <location>
        <begin position="51"/>
        <end position="231"/>
    </location>
</feature>
<organism evidence="10 11">
    <name type="scientific">Saguinus oedipus</name>
    <name type="common">Cotton-top tamarin</name>
    <name type="synonym">Oedipomidas oedipus</name>
    <dbReference type="NCBI Taxonomy" id="9490"/>
    <lineage>
        <taxon>Eukaryota</taxon>
        <taxon>Metazoa</taxon>
        <taxon>Chordata</taxon>
        <taxon>Craniata</taxon>
        <taxon>Vertebrata</taxon>
        <taxon>Euteleostomi</taxon>
        <taxon>Mammalia</taxon>
        <taxon>Eutheria</taxon>
        <taxon>Euarchontoglires</taxon>
        <taxon>Primates</taxon>
        <taxon>Haplorrhini</taxon>
        <taxon>Platyrrhini</taxon>
        <taxon>Cebidae</taxon>
        <taxon>Callitrichinae</taxon>
        <taxon>Saguinus</taxon>
    </lineage>
</organism>
<feature type="compositionally biased region" description="Basic and acidic residues" evidence="8">
    <location>
        <begin position="106"/>
        <end position="131"/>
    </location>
</feature>
<feature type="compositionally biased region" description="Low complexity" evidence="8">
    <location>
        <begin position="76"/>
        <end position="105"/>
    </location>
</feature>
<evidence type="ECO:0000256" key="3">
    <source>
        <dbReference type="ARBA" id="ARBA00023015"/>
    </source>
</evidence>
<evidence type="ECO:0000256" key="4">
    <source>
        <dbReference type="ARBA" id="ARBA00023125"/>
    </source>
</evidence>
<evidence type="ECO:0000313" key="11">
    <source>
        <dbReference type="Proteomes" id="UP001266305"/>
    </source>
</evidence>
<protein>
    <submittedName>
        <fullName evidence="10">Transcription factor 7-like 1</fullName>
    </submittedName>
</protein>
<sequence length="255" mass="27302">MLPEGPEPSRLRLGPAAPGPLPAGPRPPRPAAPPCPSSEAAAAAPVLGRPGGGDDLGANDQPIPFQDEGGEEEPSSDSASAQQDLDQVKSSPVNESENQSSSSGSEAERRPQPARDTFQKPRDFSEVRRPQDGAFFKGLPCPGYPFLMILDLSSPYLSNGPLSPGGTCTYLQMKWPLLDVPSSATVKDTRSPSPAHLSNKVPVVQHPHHMHPLTRRPLTSPQRSFQRQESPGLTHLSCHRITRCVLELSDKSPTP</sequence>
<feature type="region of interest" description="Disordered" evidence="8">
    <location>
        <begin position="1"/>
        <end position="135"/>
    </location>
</feature>
<comment type="subcellular location">
    <subcellularLocation>
        <location evidence="1">Nucleus</location>
    </subcellularLocation>
</comment>
<keyword evidence="6" id="KW-0804">Transcription</keyword>
<feature type="region of interest" description="Disordered" evidence="8">
    <location>
        <begin position="205"/>
        <end position="232"/>
    </location>
</feature>
<evidence type="ECO:0000256" key="5">
    <source>
        <dbReference type="ARBA" id="ARBA00023159"/>
    </source>
</evidence>
<dbReference type="Pfam" id="PF08347">
    <property type="entry name" value="CTNNB1_binding"/>
    <property type="match status" value="1"/>
</dbReference>
<proteinExistence type="predicted"/>
<feature type="compositionally biased region" description="Polar residues" evidence="8">
    <location>
        <begin position="217"/>
        <end position="231"/>
    </location>
</feature>
<evidence type="ECO:0000256" key="6">
    <source>
        <dbReference type="ARBA" id="ARBA00023163"/>
    </source>
</evidence>
<evidence type="ECO:0000256" key="1">
    <source>
        <dbReference type="ARBA" id="ARBA00004123"/>
    </source>
</evidence>
<comment type="caution">
    <text evidence="10">The sequence shown here is derived from an EMBL/GenBank/DDBJ whole genome shotgun (WGS) entry which is preliminary data.</text>
</comment>
<dbReference type="Proteomes" id="UP001266305">
    <property type="component" value="Unassembled WGS sequence"/>
</dbReference>
<evidence type="ECO:0000313" key="10">
    <source>
        <dbReference type="EMBL" id="KAK2093588.1"/>
    </source>
</evidence>
<feature type="compositionally biased region" description="Pro residues" evidence="8">
    <location>
        <begin position="17"/>
        <end position="36"/>
    </location>
</feature>
<accession>A0ABQ9U961</accession>
<dbReference type="InterPro" id="IPR024940">
    <property type="entry name" value="TCF/LEF"/>
</dbReference>
<reference evidence="10 11" key="1">
    <citation type="submission" date="2023-05" db="EMBL/GenBank/DDBJ databases">
        <title>B98-5 Cell Line De Novo Hybrid Assembly: An Optical Mapping Approach.</title>
        <authorList>
            <person name="Kananen K."/>
            <person name="Auerbach J.A."/>
            <person name="Kautto E."/>
            <person name="Blachly J.S."/>
        </authorList>
    </citation>
    <scope>NUCLEOTIDE SEQUENCE [LARGE SCALE GENOMIC DNA]</scope>
    <source>
        <strain evidence="10">B95-8</strain>
        <tissue evidence="10">Cell line</tissue>
    </source>
</reference>
<keyword evidence="4" id="KW-0238">DNA-binding</keyword>
<dbReference type="Gene3D" id="4.10.900.10">
    <property type="entry name" value="TCF3-CBD (Catenin binding domain)"/>
    <property type="match status" value="1"/>
</dbReference>
<feature type="compositionally biased region" description="Low complexity" evidence="8">
    <location>
        <begin position="37"/>
        <end position="48"/>
    </location>
</feature>
<dbReference type="InterPro" id="IPR013558">
    <property type="entry name" value="CTNNB1-bd_N"/>
</dbReference>
<evidence type="ECO:0000256" key="8">
    <source>
        <dbReference type="SAM" id="MobiDB-lite"/>
    </source>
</evidence>
<dbReference type="InterPro" id="IPR027397">
    <property type="entry name" value="Catenin-bd_sf"/>
</dbReference>
<keyword evidence="7" id="KW-0539">Nucleus</keyword>
<keyword evidence="3" id="KW-0805">Transcription regulation</keyword>